<dbReference type="InterPro" id="IPR013986">
    <property type="entry name" value="DExx_box_DNA_helicase_dom_sf"/>
</dbReference>
<accession>A0A642UV89</accession>
<dbReference type="RefSeq" id="XP_034013476.1">
    <property type="nucleotide sequence ID" value="XM_034154070.1"/>
</dbReference>
<evidence type="ECO:0000256" key="7">
    <source>
        <dbReference type="ARBA" id="ARBA00023235"/>
    </source>
</evidence>
<dbReference type="PANTHER" id="PTHR11070:SF2">
    <property type="entry name" value="ATP-DEPENDENT DNA HELICASE SRS2"/>
    <property type="match status" value="1"/>
</dbReference>
<keyword evidence="4 11" id="KW-0347">Helicase</keyword>
<comment type="catalytic activity">
    <reaction evidence="10">
        <text>ATP + H2O = ADP + phosphate + H(+)</text>
        <dbReference type="Rhea" id="RHEA:13065"/>
        <dbReference type="ChEBI" id="CHEBI:15377"/>
        <dbReference type="ChEBI" id="CHEBI:15378"/>
        <dbReference type="ChEBI" id="CHEBI:30616"/>
        <dbReference type="ChEBI" id="CHEBI:43474"/>
        <dbReference type="ChEBI" id="CHEBI:456216"/>
        <dbReference type="EC" id="5.6.2.4"/>
    </reaction>
</comment>
<evidence type="ECO:0000313" key="15">
    <source>
        <dbReference type="EMBL" id="KAA8905090.1"/>
    </source>
</evidence>
<dbReference type="OMA" id="DYPDATT"/>
<dbReference type="OrthoDB" id="1470711at2759"/>
<comment type="catalytic activity">
    <reaction evidence="8">
        <text>Couples ATP hydrolysis with the unwinding of duplex DNA by translocating in the 3'-5' direction.</text>
        <dbReference type="EC" id="5.6.2.4"/>
    </reaction>
</comment>
<keyword evidence="6" id="KW-0238">DNA-binding</keyword>
<dbReference type="Proteomes" id="UP000449547">
    <property type="component" value="Unassembled WGS sequence"/>
</dbReference>
<dbReference type="InterPro" id="IPR000212">
    <property type="entry name" value="DNA_helicase_UvrD/REP"/>
</dbReference>
<evidence type="ECO:0000256" key="1">
    <source>
        <dbReference type="ARBA" id="ARBA00009922"/>
    </source>
</evidence>
<keyword evidence="7" id="KW-0413">Isomerase</keyword>
<evidence type="ECO:0000256" key="3">
    <source>
        <dbReference type="ARBA" id="ARBA00022801"/>
    </source>
</evidence>
<feature type="region of interest" description="Disordered" evidence="12">
    <location>
        <begin position="522"/>
        <end position="543"/>
    </location>
</feature>
<dbReference type="GO" id="GO:0000725">
    <property type="term" value="P:recombinational repair"/>
    <property type="evidence" value="ECO:0007669"/>
    <property type="project" value="TreeGrafter"/>
</dbReference>
<feature type="region of interest" description="Disordered" evidence="12">
    <location>
        <begin position="737"/>
        <end position="784"/>
    </location>
</feature>
<dbReference type="GeneID" id="54780171"/>
<protein>
    <recommendedName>
        <fullName evidence="9">DNA 3'-5' helicase</fullName>
        <ecNumber evidence="9">5.6.2.4</ecNumber>
    </recommendedName>
</protein>
<evidence type="ECO:0000256" key="11">
    <source>
        <dbReference type="PROSITE-ProRule" id="PRU00560"/>
    </source>
</evidence>
<evidence type="ECO:0000256" key="8">
    <source>
        <dbReference type="ARBA" id="ARBA00034617"/>
    </source>
</evidence>
<evidence type="ECO:0000256" key="10">
    <source>
        <dbReference type="ARBA" id="ARBA00048988"/>
    </source>
</evidence>
<dbReference type="Gene3D" id="3.40.50.300">
    <property type="entry name" value="P-loop containing nucleotide triphosphate hydrolases"/>
    <property type="match status" value="2"/>
</dbReference>
<evidence type="ECO:0000256" key="4">
    <source>
        <dbReference type="ARBA" id="ARBA00022806"/>
    </source>
</evidence>
<keyword evidence="3 11" id="KW-0378">Hydrolase</keyword>
<dbReference type="Gene3D" id="1.10.10.160">
    <property type="match status" value="1"/>
</dbReference>
<dbReference type="GO" id="GO:0003677">
    <property type="term" value="F:DNA binding"/>
    <property type="evidence" value="ECO:0007669"/>
    <property type="project" value="UniProtKB-KW"/>
</dbReference>
<feature type="compositionally biased region" description="Acidic residues" evidence="12">
    <location>
        <begin position="525"/>
        <end position="535"/>
    </location>
</feature>
<sequence>MSLNTHQAQAVYAPAQGRLQILAGPGTGKTKVIVARVAHLIDEGIRPEDIIVTTFTRRATDEMKERLAQITGQAAVDRLQIGTFHSLCWRFLRKWSMRHREYSVVSERNRSALIKRAMAELGLVKKKRSNESGDSDDHVFTPSEYSRYISKMKSFGPESPEFDRAKVQDDQALVNVYGRYQSLMDAHRYLDYDDLLVECYRMLKQRNHLKNIKHVLVDEFQDTNDIQLELTYLFARGDESASGHNVSIVGDPDQSIYKFRNARVENFERMKEHYQSLGVSTVWLTVNYRSTQGILNFSEEAMCAHWSNREKRVLKSSTNYSYKPVFQCARDRFCEAKWVASNIEALCSKLKLFTYGQVAIIVRFNYMVREIENQLSKQRIPYKMANGKKLWERPEVVALIDYFVLICRDDPLSFLALAELKRGIGKQSVDQIKSMVDQMTTASSQSSFSLEKIEQRLPHKLSKKLHSLFRFIEEARRMLKEEKFDPHKFFTFVLDKSGIRRDFNVDEANDDDDIKITSVVKLEPSDTEEDDDKEEEETKRRDRISSHWDQVAQQFLVFEPDPILLEDFDDDFLTQFLDSIGLYMMAEEDEKQPKVTITTIHGAKGLEWPVVFIPGIVDGSFPRHSNAEELDEEQRCFYVALTRAKSLLYLSAYGAKRQEGDRYPSGPSQFLDSMSEFYSETIEALDDPSQLCTALGCPVPKNADELVKSIHEYNRSLCLDKDIENNRFITAGSLVGSKQRGGNRQQWWNRSGSFKGSKAPPGKASRSSSMTENTNIAPVAPGKAPTYVYQRPVRPKLAGRSISRAPR</sequence>
<comment type="similarity">
    <text evidence="1">Belongs to the helicase family. UvrD subfamily.</text>
</comment>
<feature type="binding site" evidence="11">
    <location>
        <begin position="23"/>
        <end position="30"/>
    </location>
    <ligand>
        <name>ATP</name>
        <dbReference type="ChEBI" id="CHEBI:30616"/>
    </ligand>
</feature>
<dbReference type="CDD" id="cd17932">
    <property type="entry name" value="DEXQc_UvrD"/>
    <property type="match status" value="1"/>
</dbReference>
<evidence type="ECO:0000259" key="13">
    <source>
        <dbReference type="PROSITE" id="PS51198"/>
    </source>
</evidence>
<dbReference type="PANTHER" id="PTHR11070">
    <property type="entry name" value="UVRD / RECB / PCRA DNA HELICASE FAMILY MEMBER"/>
    <property type="match status" value="1"/>
</dbReference>
<feature type="compositionally biased region" description="Polar residues" evidence="12">
    <location>
        <begin position="765"/>
        <end position="776"/>
    </location>
</feature>
<dbReference type="EC" id="5.6.2.4" evidence="9"/>
<dbReference type="PROSITE" id="PS51198">
    <property type="entry name" value="UVRD_HELICASE_ATP_BIND"/>
    <property type="match status" value="1"/>
</dbReference>
<gene>
    <name evidence="15" type="ORF">DIURU_001518</name>
</gene>
<dbReference type="Pfam" id="PF00580">
    <property type="entry name" value="UvrD-helicase"/>
    <property type="match status" value="1"/>
</dbReference>
<dbReference type="InterPro" id="IPR027417">
    <property type="entry name" value="P-loop_NTPase"/>
</dbReference>
<proteinExistence type="inferred from homology"/>
<evidence type="ECO:0000256" key="12">
    <source>
        <dbReference type="SAM" id="MobiDB-lite"/>
    </source>
</evidence>
<evidence type="ECO:0000256" key="6">
    <source>
        <dbReference type="ARBA" id="ARBA00023125"/>
    </source>
</evidence>
<dbReference type="EMBL" id="SWFT01000050">
    <property type="protein sequence ID" value="KAA8905090.1"/>
    <property type="molecule type" value="Genomic_DNA"/>
</dbReference>
<comment type="caution">
    <text evidence="15">The sequence shown here is derived from an EMBL/GenBank/DDBJ whole genome shotgun (WGS) entry which is preliminary data.</text>
</comment>
<dbReference type="PROSITE" id="PS51217">
    <property type="entry name" value="UVRD_HELICASE_CTER"/>
    <property type="match status" value="1"/>
</dbReference>
<dbReference type="InterPro" id="IPR014017">
    <property type="entry name" value="DNA_helicase_UvrD-like_C"/>
</dbReference>
<dbReference type="GO" id="GO:0005524">
    <property type="term" value="F:ATP binding"/>
    <property type="evidence" value="ECO:0007669"/>
    <property type="project" value="UniProtKB-UniRule"/>
</dbReference>
<dbReference type="GO" id="GO:0043138">
    <property type="term" value="F:3'-5' DNA helicase activity"/>
    <property type="evidence" value="ECO:0007669"/>
    <property type="project" value="UniProtKB-EC"/>
</dbReference>
<keyword evidence="16" id="KW-1185">Reference proteome</keyword>
<dbReference type="GO" id="GO:0005634">
    <property type="term" value="C:nucleus"/>
    <property type="evidence" value="ECO:0007669"/>
    <property type="project" value="TreeGrafter"/>
</dbReference>
<feature type="compositionally biased region" description="Polar residues" evidence="12">
    <location>
        <begin position="740"/>
        <end position="754"/>
    </location>
</feature>
<name>A0A642UV89_DIURU</name>
<feature type="domain" description="UvrD-like helicase ATP-binding" evidence="13">
    <location>
        <begin position="2"/>
        <end position="291"/>
    </location>
</feature>
<dbReference type="InterPro" id="IPR014016">
    <property type="entry name" value="UvrD-like_ATP-bd"/>
</dbReference>
<reference evidence="15 16" key="1">
    <citation type="submission" date="2019-07" db="EMBL/GenBank/DDBJ databases">
        <title>Genome assembly of two rare yeast pathogens: Diutina rugosa and Trichomonascus ciferrii.</title>
        <authorList>
            <person name="Mixao V."/>
            <person name="Saus E."/>
            <person name="Hansen A."/>
            <person name="Lass-Flor C."/>
            <person name="Gabaldon T."/>
        </authorList>
    </citation>
    <scope>NUCLEOTIDE SEQUENCE [LARGE SCALE GENOMIC DNA]</scope>
    <source>
        <strain evidence="15 16">CBS 613</strain>
    </source>
</reference>
<organism evidence="15 16">
    <name type="scientific">Diutina rugosa</name>
    <name type="common">Yeast</name>
    <name type="synonym">Candida rugosa</name>
    <dbReference type="NCBI Taxonomy" id="5481"/>
    <lineage>
        <taxon>Eukaryota</taxon>
        <taxon>Fungi</taxon>
        <taxon>Dikarya</taxon>
        <taxon>Ascomycota</taxon>
        <taxon>Saccharomycotina</taxon>
        <taxon>Pichiomycetes</taxon>
        <taxon>Debaryomycetaceae</taxon>
        <taxon>Diutina</taxon>
    </lineage>
</organism>
<feature type="domain" description="UvrD-like helicase C-terminal" evidence="14">
    <location>
        <begin position="292"/>
        <end position="605"/>
    </location>
</feature>
<evidence type="ECO:0000256" key="2">
    <source>
        <dbReference type="ARBA" id="ARBA00022741"/>
    </source>
</evidence>
<keyword evidence="5 11" id="KW-0067">ATP-binding</keyword>
<keyword evidence="2 11" id="KW-0547">Nucleotide-binding</keyword>
<evidence type="ECO:0000313" key="16">
    <source>
        <dbReference type="Proteomes" id="UP000449547"/>
    </source>
</evidence>
<dbReference type="AlphaFoldDB" id="A0A642UV89"/>
<evidence type="ECO:0000256" key="5">
    <source>
        <dbReference type="ARBA" id="ARBA00022840"/>
    </source>
</evidence>
<dbReference type="SUPFAM" id="SSF52540">
    <property type="entry name" value="P-loop containing nucleoside triphosphate hydrolases"/>
    <property type="match status" value="1"/>
</dbReference>
<evidence type="ECO:0000259" key="14">
    <source>
        <dbReference type="PROSITE" id="PS51217"/>
    </source>
</evidence>
<dbReference type="GO" id="GO:0016787">
    <property type="term" value="F:hydrolase activity"/>
    <property type="evidence" value="ECO:0007669"/>
    <property type="project" value="UniProtKB-UniRule"/>
</dbReference>
<dbReference type="VEuPathDB" id="FungiDB:DIURU_001518"/>
<dbReference type="CDD" id="cd18807">
    <property type="entry name" value="SF1_C_UvrD"/>
    <property type="match status" value="1"/>
</dbReference>
<dbReference type="Gene3D" id="1.10.486.10">
    <property type="entry name" value="PCRA, domain 4"/>
    <property type="match status" value="1"/>
</dbReference>
<evidence type="ECO:0000256" key="9">
    <source>
        <dbReference type="ARBA" id="ARBA00034808"/>
    </source>
</evidence>
<dbReference type="Pfam" id="PF13361">
    <property type="entry name" value="UvrD_C"/>
    <property type="match status" value="1"/>
</dbReference>